<dbReference type="InterPro" id="IPR036259">
    <property type="entry name" value="MFS_trans_sf"/>
</dbReference>
<dbReference type="SUPFAM" id="SSF103473">
    <property type="entry name" value="MFS general substrate transporter"/>
    <property type="match status" value="1"/>
</dbReference>
<reference evidence="9 10" key="1">
    <citation type="submission" date="2020-08" db="EMBL/GenBank/DDBJ databases">
        <authorList>
            <person name="Hejnol A."/>
        </authorList>
    </citation>
    <scope>NUCLEOTIDE SEQUENCE [LARGE SCALE GENOMIC DNA]</scope>
</reference>
<evidence type="ECO:0000256" key="5">
    <source>
        <dbReference type="ARBA" id="ARBA00022989"/>
    </source>
</evidence>
<comment type="caution">
    <text evidence="9">The sequence shown here is derived from an EMBL/GenBank/DDBJ whole genome shotgun (WGS) entry which is preliminary data.</text>
</comment>
<feature type="transmembrane region" description="Helical" evidence="7">
    <location>
        <begin position="352"/>
        <end position="372"/>
    </location>
</feature>
<evidence type="ECO:0000256" key="1">
    <source>
        <dbReference type="ARBA" id="ARBA00004141"/>
    </source>
</evidence>
<feature type="transmembrane region" description="Helical" evidence="7">
    <location>
        <begin position="265"/>
        <end position="284"/>
    </location>
</feature>
<feature type="transmembrane region" description="Helical" evidence="7">
    <location>
        <begin position="80"/>
        <end position="100"/>
    </location>
</feature>
<feature type="transmembrane region" description="Helical" evidence="7">
    <location>
        <begin position="112"/>
        <end position="129"/>
    </location>
</feature>
<organism evidence="9 10">
    <name type="scientific">Dimorphilus gyrociliatus</name>
    <dbReference type="NCBI Taxonomy" id="2664684"/>
    <lineage>
        <taxon>Eukaryota</taxon>
        <taxon>Metazoa</taxon>
        <taxon>Spiralia</taxon>
        <taxon>Lophotrochozoa</taxon>
        <taxon>Annelida</taxon>
        <taxon>Polychaeta</taxon>
        <taxon>Polychaeta incertae sedis</taxon>
        <taxon>Dinophilidae</taxon>
        <taxon>Dimorphilus</taxon>
    </lineage>
</organism>
<evidence type="ECO:0000256" key="7">
    <source>
        <dbReference type="SAM" id="Phobius"/>
    </source>
</evidence>
<dbReference type="AlphaFoldDB" id="A0A7I8W1W4"/>
<evidence type="ECO:0000313" key="9">
    <source>
        <dbReference type="EMBL" id="CAD5122148.1"/>
    </source>
</evidence>
<gene>
    <name evidence="9" type="ORF">DGYR_LOCUS9996</name>
</gene>
<feature type="transmembrane region" description="Helical" evidence="7">
    <location>
        <begin position="290"/>
        <end position="311"/>
    </location>
</feature>
<dbReference type="InterPro" id="IPR005829">
    <property type="entry name" value="Sugar_transporter_CS"/>
</dbReference>
<dbReference type="GO" id="GO:0016020">
    <property type="term" value="C:membrane"/>
    <property type="evidence" value="ECO:0007669"/>
    <property type="project" value="UniProtKB-SubCell"/>
</dbReference>
<dbReference type="PROSITE" id="PS50850">
    <property type="entry name" value="MFS"/>
    <property type="match status" value="1"/>
</dbReference>
<keyword evidence="4 7" id="KW-0812">Transmembrane</keyword>
<feature type="domain" description="Major facilitator superfamily (MFS) profile" evidence="8">
    <location>
        <begin position="44"/>
        <end position="381"/>
    </location>
</feature>
<dbReference type="InterPro" id="IPR005828">
    <property type="entry name" value="MFS_sugar_transport-like"/>
</dbReference>
<feature type="transmembrane region" description="Helical" evidence="7">
    <location>
        <begin position="135"/>
        <end position="159"/>
    </location>
</feature>
<dbReference type="Gene3D" id="1.20.1250.20">
    <property type="entry name" value="MFS general substrate transporter like domains"/>
    <property type="match status" value="2"/>
</dbReference>
<evidence type="ECO:0000256" key="4">
    <source>
        <dbReference type="ARBA" id="ARBA00022692"/>
    </source>
</evidence>
<protein>
    <submittedName>
        <fullName evidence="9">DgyrCDS10596</fullName>
    </submittedName>
</protein>
<dbReference type="PANTHER" id="PTHR23511:SF34">
    <property type="entry name" value="SYNAPTIC VESICLE GLYCOPROTEIN 2"/>
    <property type="match status" value="1"/>
</dbReference>
<keyword evidence="5 7" id="KW-1133">Transmembrane helix</keyword>
<feature type="transmembrane region" description="Helical" evidence="7">
    <location>
        <begin position="171"/>
        <end position="198"/>
    </location>
</feature>
<dbReference type="PANTHER" id="PTHR23511">
    <property type="entry name" value="SYNAPTIC VESICLE GLYCOPROTEIN 2"/>
    <property type="match status" value="1"/>
</dbReference>
<evidence type="ECO:0000256" key="6">
    <source>
        <dbReference type="ARBA" id="ARBA00023136"/>
    </source>
</evidence>
<keyword evidence="6 7" id="KW-0472">Membrane</keyword>
<proteinExistence type="inferred from homology"/>
<comment type="similarity">
    <text evidence="2">Belongs to the major facilitator superfamily.</text>
</comment>
<dbReference type="EMBL" id="CAJFCJ010000016">
    <property type="protein sequence ID" value="CAD5122148.1"/>
    <property type="molecule type" value="Genomic_DNA"/>
</dbReference>
<dbReference type="PROSITE" id="PS00216">
    <property type="entry name" value="SUGAR_TRANSPORT_1"/>
    <property type="match status" value="1"/>
</dbReference>
<dbReference type="InterPro" id="IPR020846">
    <property type="entry name" value="MFS_dom"/>
</dbReference>
<evidence type="ECO:0000259" key="8">
    <source>
        <dbReference type="PROSITE" id="PS50850"/>
    </source>
</evidence>
<evidence type="ECO:0000256" key="3">
    <source>
        <dbReference type="ARBA" id="ARBA00022448"/>
    </source>
</evidence>
<dbReference type="Pfam" id="PF00083">
    <property type="entry name" value="Sugar_tr"/>
    <property type="match status" value="2"/>
</dbReference>
<accession>A0A7I8W1W4</accession>
<keyword evidence="3" id="KW-0813">Transport</keyword>
<evidence type="ECO:0000313" key="10">
    <source>
        <dbReference type="Proteomes" id="UP000549394"/>
    </source>
</evidence>
<comment type="subcellular location">
    <subcellularLocation>
        <location evidence="1">Membrane</location>
        <topology evidence="1">Multi-pass membrane protein</topology>
    </subcellularLocation>
</comment>
<evidence type="ECO:0000256" key="2">
    <source>
        <dbReference type="ARBA" id="ARBA00008335"/>
    </source>
</evidence>
<feature type="transmembrane region" description="Helical" evidence="7">
    <location>
        <begin position="323"/>
        <end position="346"/>
    </location>
</feature>
<name>A0A7I8W1W4_9ANNE</name>
<dbReference type="GO" id="GO:0022857">
    <property type="term" value="F:transmembrane transporter activity"/>
    <property type="evidence" value="ECO:0007669"/>
    <property type="project" value="InterPro"/>
</dbReference>
<dbReference type="OrthoDB" id="3936150at2759"/>
<feature type="transmembrane region" description="Helical" evidence="7">
    <location>
        <begin position="236"/>
        <end position="258"/>
    </location>
</feature>
<feature type="transmembrane region" description="Helical" evidence="7">
    <location>
        <begin position="46"/>
        <end position="68"/>
    </location>
</feature>
<keyword evidence="10" id="KW-1185">Reference proteome</keyword>
<sequence length="381" mass="41516">MNSAAEDDYIIEEAERTLLPSQSTEKATEYETAISEAGYGRFHLKLLLLCGWAVSSDAIEVVCISFVLPSATCDFRMTGFYKGLLTAIIFLGMLFGGYIWGAISDIFGRRSTLLMSLLINSIGGGVSSLCQKYWMFLIFRLISGIGVGGALPVIFTYFCEFQPKAKRGIMISVLATCWMSGNIISAALACFYGLWMWFPEIFNKMEKYGGTVCSISHGNSTVNETQSFCDPISKSIYWEGLVVAAANLPGNIFTIFFIEKVGRRWLLSASMVASGLSAFAILGMKTRLHNILLSCLFSCISVVGWNALDVLNPELYPTELRSTATGFFSGVGRLATIAANLSFGLLVDIHCAIPLILVSGLLVFGGLSSLLLPETRNVDLH</sequence>
<dbReference type="PROSITE" id="PS00217">
    <property type="entry name" value="SUGAR_TRANSPORT_2"/>
    <property type="match status" value="1"/>
</dbReference>
<dbReference type="Proteomes" id="UP000549394">
    <property type="component" value="Unassembled WGS sequence"/>
</dbReference>